<gene>
    <name evidence="1" type="ORF">M2350_001052</name>
</gene>
<dbReference type="Proteomes" id="UP001204798">
    <property type="component" value="Unassembled WGS sequence"/>
</dbReference>
<dbReference type="RefSeq" id="WP_259094645.1">
    <property type="nucleotide sequence ID" value="NZ_CP130454.1"/>
</dbReference>
<evidence type="ECO:0000313" key="1">
    <source>
        <dbReference type="EMBL" id="MCS3918652.1"/>
    </source>
</evidence>
<name>A0ABT2EL36_9BACT</name>
<organism evidence="1 2">
    <name type="scientific">Candidatus Fervidibacter sacchari</name>
    <dbReference type="NCBI Taxonomy" id="1448929"/>
    <lineage>
        <taxon>Bacteria</taxon>
        <taxon>Candidatus Fervidibacterota</taxon>
        <taxon>Candidatus Fervidibacter</taxon>
    </lineage>
</organism>
<dbReference type="EMBL" id="JANUCP010000002">
    <property type="protein sequence ID" value="MCS3918652.1"/>
    <property type="molecule type" value="Genomic_DNA"/>
</dbReference>
<evidence type="ECO:0000313" key="2">
    <source>
        <dbReference type="Proteomes" id="UP001204798"/>
    </source>
</evidence>
<sequence>MKRFWDVARELVAVTIIATVAVEEAGGQNDATQQIVEAVKEFKEVAVQQGHYNPSRCLDFAYSDIVLNWLVQFTKRWQTRE</sequence>
<reference evidence="1 2" key="1">
    <citation type="submission" date="2022-08" db="EMBL/GenBank/DDBJ databases">
        <title>Bacterial and archaeal communities from various locations to study Microbial Dark Matter (Phase II).</title>
        <authorList>
            <person name="Stepanauskas R."/>
        </authorList>
    </citation>
    <scope>NUCLEOTIDE SEQUENCE [LARGE SCALE GENOMIC DNA]</scope>
    <source>
        <strain evidence="1 2">PD1</strain>
    </source>
</reference>
<accession>A0ABT2EL36</accession>
<comment type="caution">
    <text evidence="1">The sequence shown here is derived from an EMBL/GenBank/DDBJ whole genome shotgun (WGS) entry which is preliminary data.</text>
</comment>
<proteinExistence type="predicted"/>
<keyword evidence="2" id="KW-1185">Reference proteome</keyword>
<protein>
    <submittedName>
        <fullName evidence="1">Uncharacterized protein</fullName>
    </submittedName>
</protein>